<feature type="domain" description="PDZ" evidence="2">
    <location>
        <begin position="123"/>
        <end position="156"/>
    </location>
</feature>
<dbReference type="InterPro" id="IPR041489">
    <property type="entry name" value="PDZ_6"/>
</dbReference>
<dbReference type="Proteomes" id="UP001501508">
    <property type="component" value="Unassembled WGS sequence"/>
</dbReference>
<dbReference type="PANTHER" id="PTHR32060">
    <property type="entry name" value="TAIL-SPECIFIC PROTEASE"/>
    <property type="match status" value="1"/>
</dbReference>
<reference evidence="4" key="1">
    <citation type="journal article" date="2019" name="Int. J. Syst. Evol. Microbiol.">
        <title>The Global Catalogue of Microorganisms (GCM) 10K type strain sequencing project: providing services to taxonomists for standard genome sequencing and annotation.</title>
        <authorList>
            <consortium name="The Broad Institute Genomics Platform"/>
            <consortium name="The Broad Institute Genome Sequencing Center for Infectious Disease"/>
            <person name="Wu L."/>
            <person name="Ma J."/>
        </authorList>
    </citation>
    <scope>NUCLEOTIDE SEQUENCE [LARGE SCALE GENOMIC DNA]</scope>
    <source>
        <strain evidence="4">JCM 31920</strain>
    </source>
</reference>
<feature type="compositionally biased region" description="Polar residues" evidence="1">
    <location>
        <begin position="429"/>
        <end position="456"/>
    </location>
</feature>
<dbReference type="CDD" id="cd07561">
    <property type="entry name" value="Peptidase_S41_CPP_like"/>
    <property type="match status" value="1"/>
</dbReference>
<accession>A0ABP8LZA8</accession>
<keyword evidence="4" id="KW-1185">Reference proteome</keyword>
<dbReference type="Pfam" id="PF17820">
    <property type="entry name" value="PDZ_6"/>
    <property type="match status" value="1"/>
</dbReference>
<dbReference type="Gene3D" id="2.30.42.10">
    <property type="match status" value="1"/>
</dbReference>
<comment type="caution">
    <text evidence="3">The sequence shown here is derived from an EMBL/GenBank/DDBJ whole genome shotgun (WGS) entry which is preliminary data.</text>
</comment>
<dbReference type="Pfam" id="PF18294">
    <property type="entry name" value="Pept_S41_N"/>
    <property type="match status" value="1"/>
</dbReference>
<dbReference type="PROSITE" id="PS50106">
    <property type="entry name" value="PDZ"/>
    <property type="match status" value="1"/>
</dbReference>
<dbReference type="Gene3D" id="3.30.750.170">
    <property type="match status" value="1"/>
</dbReference>
<protein>
    <submittedName>
        <fullName evidence="3">S41 family peptidase</fullName>
    </submittedName>
</protein>
<evidence type="ECO:0000256" key="1">
    <source>
        <dbReference type="SAM" id="MobiDB-lite"/>
    </source>
</evidence>
<dbReference type="SUPFAM" id="SSF50156">
    <property type="entry name" value="PDZ domain-like"/>
    <property type="match status" value="1"/>
</dbReference>
<evidence type="ECO:0000313" key="3">
    <source>
        <dbReference type="EMBL" id="GAA4441059.1"/>
    </source>
</evidence>
<dbReference type="InterPro" id="IPR036034">
    <property type="entry name" value="PDZ_sf"/>
</dbReference>
<proteinExistence type="predicted"/>
<dbReference type="Gene3D" id="3.90.226.10">
    <property type="entry name" value="2-enoyl-CoA Hydratase, Chain A, domain 1"/>
    <property type="match status" value="1"/>
</dbReference>
<gene>
    <name evidence="3" type="ORF">GCM10023091_25620</name>
</gene>
<evidence type="ECO:0000259" key="2">
    <source>
        <dbReference type="PROSITE" id="PS50106"/>
    </source>
</evidence>
<dbReference type="PANTHER" id="PTHR32060:SF30">
    <property type="entry name" value="CARBOXY-TERMINAL PROCESSING PROTEASE CTPA"/>
    <property type="match status" value="1"/>
</dbReference>
<dbReference type="InterPro" id="IPR005151">
    <property type="entry name" value="Tail-specific_protease"/>
</dbReference>
<dbReference type="InterPro" id="IPR001478">
    <property type="entry name" value="PDZ"/>
</dbReference>
<sequence>MRISGLARSLLLLITAGACQDKSLPPFVTDTETNHWINQQMQLWYYWDNKLPARPDYTLQPEAFFSSLLYRYDATARPDGDRFSWIQQSADELKSYLSGEAVTYGMEYRIITIPAIQKTLFNVLYVLPGSPADQAGIKRGDFFSEINGKPVTNANYASLLAGSTAKSFQAVRYNTETNQLEPLASVSVTPVKFQEDPAHYQEVKTIGTRKIGYLVYHSFFPSTNGTNDQKYDKKLESIFNDFKNKQVNELILDLRYNSGGYVTSAVQLASLIAKNVGNRPVFSIKEYNPEITAILKKRYGSDHFEDRFLVKPQNIGGQLEKIYVLTSRWTASASELLINGLLPYMPVVLVGTTTSGKNVGSVTLSDPKNRTNWGLQPIVSKSFNSLKKSDYSGGFHPDYEAIDGIQLYPYGDLRDPLLQKAIELITGTDQQSAARTSSEKGGNTWSFTENASSLSNHPADGSMFEILPEIGVIE</sequence>
<dbReference type="Pfam" id="PF03572">
    <property type="entry name" value="Peptidase_S41"/>
    <property type="match status" value="1"/>
</dbReference>
<name>A0ABP8LZA8_9BACT</name>
<dbReference type="PROSITE" id="PS51257">
    <property type="entry name" value="PROKAR_LIPOPROTEIN"/>
    <property type="match status" value="1"/>
</dbReference>
<feature type="region of interest" description="Disordered" evidence="1">
    <location>
        <begin position="429"/>
        <end position="458"/>
    </location>
</feature>
<dbReference type="RefSeq" id="WP_345029740.1">
    <property type="nucleotide sequence ID" value="NZ_BAABEY010000025.1"/>
</dbReference>
<dbReference type="SUPFAM" id="SSF52096">
    <property type="entry name" value="ClpP/crotonase"/>
    <property type="match status" value="1"/>
</dbReference>
<dbReference type="SMART" id="SM00245">
    <property type="entry name" value="TSPc"/>
    <property type="match status" value="1"/>
</dbReference>
<dbReference type="EMBL" id="BAABEY010000025">
    <property type="protein sequence ID" value="GAA4441059.1"/>
    <property type="molecule type" value="Genomic_DNA"/>
</dbReference>
<organism evidence="3 4">
    <name type="scientific">Ravibacter arvi</name>
    <dbReference type="NCBI Taxonomy" id="2051041"/>
    <lineage>
        <taxon>Bacteria</taxon>
        <taxon>Pseudomonadati</taxon>
        <taxon>Bacteroidota</taxon>
        <taxon>Cytophagia</taxon>
        <taxon>Cytophagales</taxon>
        <taxon>Spirosomataceae</taxon>
        <taxon>Ravibacter</taxon>
    </lineage>
</organism>
<evidence type="ECO:0000313" key="4">
    <source>
        <dbReference type="Proteomes" id="UP001501508"/>
    </source>
</evidence>
<dbReference type="InterPro" id="IPR041613">
    <property type="entry name" value="Pept_S41_N"/>
</dbReference>
<dbReference type="InterPro" id="IPR029045">
    <property type="entry name" value="ClpP/crotonase-like_dom_sf"/>
</dbReference>